<gene>
    <name evidence="2" type="ORF">CC1G_00676</name>
</gene>
<feature type="region of interest" description="Disordered" evidence="1">
    <location>
        <begin position="1"/>
        <end position="74"/>
    </location>
</feature>
<feature type="compositionally biased region" description="Basic residues" evidence="1">
    <location>
        <begin position="10"/>
        <end position="21"/>
    </location>
</feature>
<organism evidence="2 3">
    <name type="scientific">Coprinopsis cinerea (strain Okayama-7 / 130 / ATCC MYA-4618 / FGSC 9003)</name>
    <name type="common">Inky cap fungus</name>
    <name type="synonym">Hormographiella aspergillata</name>
    <dbReference type="NCBI Taxonomy" id="240176"/>
    <lineage>
        <taxon>Eukaryota</taxon>
        <taxon>Fungi</taxon>
        <taxon>Dikarya</taxon>
        <taxon>Basidiomycota</taxon>
        <taxon>Agaricomycotina</taxon>
        <taxon>Agaricomycetes</taxon>
        <taxon>Agaricomycetidae</taxon>
        <taxon>Agaricales</taxon>
        <taxon>Agaricineae</taxon>
        <taxon>Psathyrellaceae</taxon>
        <taxon>Coprinopsis</taxon>
    </lineage>
</organism>
<dbReference type="KEGG" id="cci:CC1G_00676"/>
<dbReference type="OrthoDB" id="3358750at2759"/>
<dbReference type="EMBL" id="AACS02000001">
    <property type="protein sequence ID" value="EAU92457.1"/>
    <property type="molecule type" value="Genomic_DNA"/>
</dbReference>
<dbReference type="eggNOG" id="ENOG502SC0A">
    <property type="taxonomic scope" value="Eukaryota"/>
</dbReference>
<sequence>MAPSSSNRVHMNHRAKPKKGHKEAEPVTDPLAPARVHNNEPSRGAKIDAQLQKEEEEMLSRKQAKKQHQHHRRT</sequence>
<dbReference type="RefSeq" id="XP_001829497.1">
    <property type="nucleotide sequence ID" value="XM_001829445.1"/>
</dbReference>
<feature type="compositionally biased region" description="Basic residues" evidence="1">
    <location>
        <begin position="62"/>
        <end position="74"/>
    </location>
</feature>
<accession>A8N3N1</accession>
<dbReference type="AlphaFoldDB" id="A8N3N1"/>
<feature type="compositionally biased region" description="Basic and acidic residues" evidence="1">
    <location>
        <begin position="37"/>
        <end position="46"/>
    </location>
</feature>
<dbReference type="VEuPathDB" id="FungiDB:CC1G_00676"/>
<proteinExistence type="predicted"/>
<name>A8N3N1_COPC7</name>
<dbReference type="InParanoid" id="A8N3N1"/>
<dbReference type="GeneID" id="6005927"/>
<evidence type="ECO:0000256" key="1">
    <source>
        <dbReference type="SAM" id="MobiDB-lite"/>
    </source>
</evidence>
<reference evidence="2 3" key="1">
    <citation type="journal article" date="2010" name="Proc. Natl. Acad. Sci. U.S.A.">
        <title>Insights into evolution of multicellular fungi from the assembled chromosomes of the mushroom Coprinopsis cinerea (Coprinus cinereus).</title>
        <authorList>
            <person name="Stajich J.E."/>
            <person name="Wilke S.K."/>
            <person name="Ahren D."/>
            <person name="Au C.H."/>
            <person name="Birren B.W."/>
            <person name="Borodovsky M."/>
            <person name="Burns C."/>
            <person name="Canback B."/>
            <person name="Casselton L.A."/>
            <person name="Cheng C.K."/>
            <person name="Deng J."/>
            <person name="Dietrich F.S."/>
            <person name="Fargo D.C."/>
            <person name="Farman M.L."/>
            <person name="Gathman A.C."/>
            <person name="Goldberg J."/>
            <person name="Guigo R."/>
            <person name="Hoegger P.J."/>
            <person name="Hooker J.B."/>
            <person name="Huggins A."/>
            <person name="James T.Y."/>
            <person name="Kamada T."/>
            <person name="Kilaru S."/>
            <person name="Kodira C."/>
            <person name="Kues U."/>
            <person name="Kupfer D."/>
            <person name="Kwan H.S."/>
            <person name="Lomsadze A."/>
            <person name="Li W."/>
            <person name="Lilly W.W."/>
            <person name="Ma L.J."/>
            <person name="Mackey A.J."/>
            <person name="Manning G."/>
            <person name="Martin F."/>
            <person name="Muraguchi H."/>
            <person name="Natvig D.O."/>
            <person name="Palmerini H."/>
            <person name="Ramesh M.A."/>
            <person name="Rehmeyer C.J."/>
            <person name="Roe B.A."/>
            <person name="Shenoy N."/>
            <person name="Stanke M."/>
            <person name="Ter-Hovhannisyan V."/>
            <person name="Tunlid A."/>
            <person name="Velagapudi R."/>
            <person name="Vision T.J."/>
            <person name="Zeng Q."/>
            <person name="Zolan M.E."/>
            <person name="Pukkila P.J."/>
        </authorList>
    </citation>
    <scope>NUCLEOTIDE SEQUENCE [LARGE SCALE GENOMIC DNA]</scope>
    <source>
        <strain evidence="3">Okayama-7 / 130 / ATCC MYA-4618 / FGSC 9003</strain>
    </source>
</reference>
<dbReference type="Proteomes" id="UP000001861">
    <property type="component" value="Unassembled WGS sequence"/>
</dbReference>
<evidence type="ECO:0000313" key="3">
    <source>
        <dbReference type="Proteomes" id="UP000001861"/>
    </source>
</evidence>
<protein>
    <submittedName>
        <fullName evidence="2">Uncharacterized protein</fullName>
    </submittedName>
</protein>
<keyword evidence="3" id="KW-1185">Reference proteome</keyword>
<comment type="caution">
    <text evidence="2">The sequence shown here is derived from an EMBL/GenBank/DDBJ whole genome shotgun (WGS) entry which is preliminary data.</text>
</comment>
<dbReference type="PANTHER" id="PTHR39475">
    <property type="entry name" value="CONIDIATION-SPECIFIC PROTEIN 6"/>
    <property type="match status" value="1"/>
</dbReference>
<evidence type="ECO:0000313" key="2">
    <source>
        <dbReference type="EMBL" id="EAU92457.1"/>
    </source>
</evidence>
<dbReference type="PANTHER" id="PTHR39475:SF1">
    <property type="entry name" value="CONIDIATION-SPECIFIC PROTEIN 6"/>
    <property type="match status" value="1"/>
</dbReference>